<dbReference type="Proteomes" id="UP000054485">
    <property type="component" value="Unassembled WGS sequence"/>
</dbReference>
<evidence type="ECO:0000259" key="1">
    <source>
        <dbReference type="Pfam" id="PF20149"/>
    </source>
</evidence>
<proteinExistence type="predicted"/>
<organism evidence="2 3">
    <name type="scientific">Suillus luteus UH-Slu-Lm8-n1</name>
    <dbReference type="NCBI Taxonomy" id="930992"/>
    <lineage>
        <taxon>Eukaryota</taxon>
        <taxon>Fungi</taxon>
        <taxon>Dikarya</taxon>
        <taxon>Basidiomycota</taxon>
        <taxon>Agaricomycotina</taxon>
        <taxon>Agaricomycetes</taxon>
        <taxon>Agaricomycetidae</taxon>
        <taxon>Boletales</taxon>
        <taxon>Suillineae</taxon>
        <taxon>Suillaceae</taxon>
        <taxon>Suillus</taxon>
    </lineage>
</organism>
<dbReference type="OrthoDB" id="2665362at2759"/>
<gene>
    <name evidence="2" type="ORF">CY34DRAFT_86884</name>
</gene>
<reference evidence="2 3" key="1">
    <citation type="submission" date="2014-04" db="EMBL/GenBank/DDBJ databases">
        <authorList>
            <consortium name="DOE Joint Genome Institute"/>
            <person name="Kuo A."/>
            <person name="Ruytinx J."/>
            <person name="Rineau F."/>
            <person name="Colpaert J."/>
            <person name="Kohler A."/>
            <person name="Nagy L.G."/>
            <person name="Floudas D."/>
            <person name="Copeland A."/>
            <person name="Barry K.W."/>
            <person name="Cichocki N."/>
            <person name="Veneault-Fourrey C."/>
            <person name="LaButti K."/>
            <person name="Lindquist E.A."/>
            <person name="Lipzen A."/>
            <person name="Lundell T."/>
            <person name="Morin E."/>
            <person name="Murat C."/>
            <person name="Sun H."/>
            <person name="Tunlid A."/>
            <person name="Henrissat B."/>
            <person name="Grigoriev I.V."/>
            <person name="Hibbett D.S."/>
            <person name="Martin F."/>
            <person name="Nordberg H.P."/>
            <person name="Cantor M.N."/>
            <person name="Hua S.X."/>
        </authorList>
    </citation>
    <scope>NUCLEOTIDE SEQUENCE [LARGE SCALE GENOMIC DNA]</scope>
    <source>
        <strain evidence="2 3">UH-Slu-Lm8-n1</strain>
    </source>
</reference>
<keyword evidence="3" id="KW-1185">Reference proteome</keyword>
<dbReference type="EMBL" id="KN835294">
    <property type="protein sequence ID" value="KIK40661.1"/>
    <property type="molecule type" value="Genomic_DNA"/>
</dbReference>
<feature type="non-terminal residue" evidence="2">
    <location>
        <position position="245"/>
    </location>
</feature>
<name>A0A0D0AFY3_9AGAM</name>
<dbReference type="InterPro" id="IPR045341">
    <property type="entry name" value="DUF6532"/>
</dbReference>
<dbReference type="HOGENOM" id="CLU_080777_1_1_1"/>
<sequence>LAWYGSRWKRFLDGAKGECRVLHALENPFPRLVPDLSVSITESLSASLVEWLKDGNQVEADVWPARKPDMARLLYDDLSTWRSDLKKIVVAITPSVYSIIPPAELSTKERASWVEEAATELLDRSKYLRDGKDELGKTKNFAHPGLREVIIFFIYTGSYRIAHRRPDIFRKQVPLKCLALVATAFHCVLDGLRKNGNGKTYPNFSSKDYLSIYNRMLGLLEDIMKDPYHGPKLVQQLCRWAEAGW</sequence>
<dbReference type="STRING" id="930992.A0A0D0AFY3"/>
<evidence type="ECO:0000313" key="3">
    <source>
        <dbReference type="Proteomes" id="UP000054485"/>
    </source>
</evidence>
<evidence type="ECO:0000313" key="2">
    <source>
        <dbReference type="EMBL" id="KIK40661.1"/>
    </source>
</evidence>
<dbReference type="Pfam" id="PF20149">
    <property type="entry name" value="DUF6532"/>
    <property type="match status" value="1"/>
</dbReference>
<protein>
    <recommendedName>
        <fullName evidence="1">DUF6532 domain-containing protein</fullName>
    </recommendedName>
</protein>
<dbReference type="AlphaFoldDB" id="A0A0D0AFY3"/>
<accession>A0A0D0AFY3</accession>
<reference evidence="3" key="2">
    <citation type="submission" date="2015-01" db="EMBL/GenBank/DDBJ databases">
        <title>Evolutionary Origins and Diversification of the Mycorrhizal Mutualists.</title>
        <authorList>
            <consortium name="DOE Joint Genome Institute"/>
            <consortium name="Mycorrhizal Genomics Consortium"/>
            <person name="Kohler A."/>
            <person name="Kuo A."/>
            <person name="Nagy L.G."/>
            <person name="Floudas D."/>
            <person name="Copeland A."/>
            <person name="Barry K.W."/>
            <person name="Cichocki N."/>
            <person name="Veneault-Fourrey C."/>
            <person name="LaButti K."/>
            <person name="Lindquist E.A."/>
            <person name="Lipzen A."/>
            <person name="Lundell T."/>
            <person name="Morin E."/>
            <person name="Murat C."/>
            <person name="Riley R."/>
            <person name="Ohm R."/>
            <person name="Sun H."/>
            <person name="Tunlid A."/>
            <person name="Henrissat B."/>
            <person name="Grigoriev I.V."/>
            <person name="Hibbett D.S."/>
            <person name="Martin F."/>
        </authorList>
    </citation>
    <scope>NUCLEOTIDE SEQUENCE [LARGE SCALE GENOMIC DNA]</scope>
    <source>
        <strain evidence="3">UH-Slu-Lm8-n1</strain>
    </source>
</reference>
<dbReference type="InParanoid" id="A0A0D0AFY3"/>
<feature type="domain" description="DUF6532" evidence="1">
    <location>
        <begin position="15"/>
        <end position="223"/>
    </location>
</feature>